<sequence>NDQRHKYSRPGRSIFVREETNSLQILPQHLRSPDEINKNSIYLALKVTGMESDRNNK</sequence>
<dbReference type="Proteomes" id="UP000789508">
    <property type="component" value="Unassembled WGS sequence"/>
</dbReference>
<evidence type="ECO:0000313" key="1">
    <source>
        <dbReference type="EMBL" id="CAG8775149.1"/>
    </source>
</evidence>
<keyword evidence="2" id="KW-1185">Reference proteome</keyword>
<accession>A0A9N9JC58</accession>
<feature type="non-terminal residue" evidence="1">
    <location>
        <position position="1"/>
    </location>
</feature>
<organism evidence="1 2">
    <name type="scientific">Ambispora leptoticha</name>
    <dbReference type="NCBI Taxonomy" id="144679"/>
    <lineage>
        <taxon>Eukaryota</taxon>
        <taxon>Fungi</taxon>
        <taxon>Fungi incertae sedis</taxon>
        <taxon>Mucoromycota</taxon>
        <taxon>Glomeromycotina</taxon>
        <taxon>Glomeromycetes</taxon>
        <taxon>Archaeosporales</taxon>
        <taxon>Ambisporaceae</taxon>
        <taxon>Ambispora</taxon>
    </lineage>
</organism>
<proteinExistence type="predicted"/>
<name>A0A9N9JC58_9GLOM</name>
<evidence type="ECO:0000313" key="2">
    <source>
        <dbReference type="Proteomes" id="UP000789508"/>
    </source>
</evidence>
<protein>
    <submittedName>
        <fullName evidence="1">2497_t:CDS:1</fullName>
    </submittedName>
</protein>
<dbReference type="OrthoDB" id="2421353at2759"/>
<comment type="caution">
    <text evidence="1">The sequence shown here is derived from an EMBL/GenBank/DDBJ whole genome shotgun (WGS) entry which is preliminary data.</text>
</comment>
<dbReference type="EMBL" id="CAJVPS010055162">
    <property type="protein sequence ID" value="CAG8775149.1"/>
    <property type="molecule type" value="Genomic_DNA"/>
</dbReference>
<reference evidence="1" key="1">
    <citation type="submission" date="2021-06" db="EMBL/GenBank/DDBJ databases">
        <authorList>
            <person name="Kallberg Y."/>
            <person name="Tangrot J."/>
            <person name="Rosling A."/>
        </authorList>
    </citation>
    <scope>NUCLEOTIDE SEQUENCE</scope>
    <source>
        <strain evidence="1">FL130A</strain>
    </source>
</reference>
<feature type="non-terminal residue" evidence="1">
    <location>
        <position position="57"/>
    </location>
</feature>
<gene>
    <name evidence="1" type="ORF">ALEPTO_LOCUS14357</name>
</gene>
<dbReference type="AlphaFoldDB" id="A0A9N9JC58"/>